<feature type="signal peptide" evidence="1">
    <location>
        <begin position="1"/>
        <end position="23"/>
    </location>
</feature>
<evidence type="ECO:0000313" key="2">
    <source>
        <dbReference type="EMBL" id="OEJ74696.1"/>
    </source>
</evidence>
<proteinExistence type="predicted"/>
<protein>
    <submittedName>
        <fullName evidence="2">Zn-dependent hydrolase</fullName>
    </submittedName>
</protein>
<organism evidence="2">
    <name type="scientific">Desertifilum tharense IPPAS B-1220</name>
    <dbReference type="NCBI Taxonomy" id="1781255"/>
    <lineage>
        <taxon>Bacteria</taxon>
        <taxon>Bacillati</taxon>
        <taxon>Cyanobacteriota</taxon>
        <taxon>Cyanophyceae</taxon>
        <taxon>Desertifilales</taxon>
        <taxon>Desertifilaceae</taxon>
        <taxon>Desertifilum</taxon>
    </lineage>
</organism>
<gene>
    <name evidence="2" type="ORF">BH720_13005</name>
</gene>
<accession>A0A1E5QJ19</accession>
<feature type="chain" id="PRO_5009184339" evidence="1">
    <location>
        <begin position="24"/>
        <end position="257"/>
    </location>
</feature>
<name>A0A1E5QJ19_9CYAN</name>
<dbReference type="OrthoDB" id="9789133at2"/>
<dbReference type="InterPro" id="IPR036866">
    <property type="entry name" value="RibonucZ/Hydroxyglut_hydro"/>
</dbReference>
<dbReference type="STRING" id="1781255.BH720_13005"/>
<dbReference type="PANTHER" id="PTHR39189:SF1">
    <property type="entry name" value="UPF0173 METAL-DEPENDENT HYDROLASE YTKL"/>
    <property type="match status" value="1"/>
</dbReference>
<dbReference type="EMBL" id="MJGC01000062">
    <property type="protein sequence ID" value="OEJ74696.1"/>
    <property type="molecule type" value="Genomic_DNA"/>
</dbReference>
<dbReference type="Gene3D" id="3.60.15.10">
    <property type="entry name" value="Ribonuclease Z/Hydroxyacylglutathione hydrolase-like"/>
    <property type="match status" value="1"/>
</dbReference>
<evidence type="ECO:0000256" key="1">
    <source>
        <dbReference type="SAM" id="SignalP"/>
    </source>
</evidence>
<dbReference type="GO" id="GO:0016787">
    <property type="term" value="F:hydrolase activity"/>
    <property type="evidence" value="ECO:0007669"/>
    <property type="project" value="UniProtKB-KW"/>
</dbReference>
<dbReference type="SUPFAM" id="SSF56281">
    <property type="entry name" value="Metallo-hydrolase/oxidoreductase"/>
    <property type="match status" value="1"/>
</dbReference>
<comment type="caution">
    <text evidence="2">The sequence shown here is derived from an EMBL/GenBank/DDBJ whole genome shotgun (WGS) entry which is preliminary data.</text>
</comment>
<dbReference type="RefSeq" id="WP_069967645.1">
    <property type="nucleotide sequence ID" value="NZ_CM124774.1"/>
</dbReference>
<reference evidence="2" key="1">
    <citation type="submission" date="2016-09" db="EMBL/GenBank/DDBJ databases">
        <title>Draft genome of thermotolerant cyanobacterium Desertifilum sp. strain IPPAS B-1220.</title>
        <authorList>
            <person name="Sinetova M.A."/>
            <person name="Bolakhan K."/>
            <person name="Zayadan B.K."/>
            <person name="Mironov K.S."/>
            <person name="Ustinova V."/>
            <person name="Kupriyanova E.V."/>
            <person name="Sidorov R.A."/>
            <person name="Skrypnik A.N."/>
            <person name="Gogoleva N.E."/>
            <person name="Gogolev Y.V."/>
            <person name="Los D.A."/>
        </authorList>
    </citation>
    <scope>NUCLEOTIDE SEQUENCE [LARGE SCALE GENOMIC DNA]</scope>
    <source>
        <strain evidence="2">IPPAS B-1220</strain>
    </source>
</reference>
<sequence length="257" mass="28251">MRRRQLMRYAGASLLTAMGTTWASGFKPSVAQNSDRLSVQWLGHTCFLFTGGGQRVLVNPFRNIGCTAGYRPPSIETDLVLISSQLLDEGAIETLPGNPRLLYEPGVYQMDNKQIQGIRTDHDREGGRRFGVNVAWRWQQAGINILHLGGIAGPISVEQRILLGTPDIVFIPVGGGPKAYNPTEARQALQTLSPKLVVPTHYRTQAADNTCDIVGLDEFLNLMDGTPVRRTNSDTVALTQADLPRSGSEIKVMSYRF</sequence>
<dbReference type="AlphaFoldDB" id="A0A1E5QJ19"/>
<keyword evidence="1" id="KW-0732">Signal</keyword>
<dbReference type="PANTHER" id="PTHR39189">
    <property type="entry name" value="UPF0173 METAL-DEPENDENT HYDROLASE YTKL"/>
    <property type="match status" value="1"/>
</dbReference>
<dbReference type="Pfam" id="PF13483">
    <property type="entry name" value="Lactamase_B_3"/>
    <property type="match status" value="1"/>
</dbReference>
<keyword evidence="2" id="KW-0378">Hydrolase</keyword>